<dbReference type="EMBL" id="JAHJDP010000037">
    <property type="protein sequence ID" value="MBU2690782.1"/>
    <property type="molecule type" value="Genomic_DNA"/>
</dbReference>
<sequence>MRCKAYGWKSIRGVEVTLVETYFVPSTAAVKPGYPERYPYTPASIGGMDLGGRFDNGAPDLRVSNNPANEGVGIAGMPRPIRGYILRRWAD</sequence>
<evidence type="ECO:0000313" key="2">
    <source>
        <dbReference type="Proteomes" id="UP000777784"/>
    </source>
</evidence>
<proteinExistence type="predicted"/>
<protein>
    <submittedName>
        <fullName evidence="1">Uncharacterized protein</fullName>
    </submittedName>
</protein>
<evidence type="ECO:0000313" key="1">
    <source>
        <dbReference type="EMBL" id="MBU2690782.1"/>
    </source>
</evidence>
<reference evidence="1" key="1">
    <citation type="submission" date="2021-05" db="EMBL/GenBank/DDBJ databases">
        <title>Energy efficiency and biological interactions define the core microbiome of deep oligotrophic groundwater.</title>
        <authorList>
            <person name="Mehrshad M."/>
            <person name="Lopez-Fernandez M."/>
            <person name="Bell E."/>
            <person name="Bernier-Latmani R."/>
            <person name="Bertilsson S."/>
            <person name="Dopson M."/>
        </authorList>
    </citation>
    <scope>NUCLEOTIDE SEQUENCE</scope>
    <source>
        <strain evidence="1">Modern_marine.mb.64</strain>
    </source>
</reference>
<gene>
    <name evidence="1" type="ORF">KJ970_07615</name>
</gene>
<comment type="caution">
    <text evidence="1">The sequence shown here is derived from an EMBL/GenBank/DDBJ whole genome shotgun (WGS) entry which is preliminary data.</text>
</comment>
<organism evidence="1 2">
    <name type="scientific">Eiseniibacteriota bacterium</name>
    <dbReference type="NCBI Taxonomy" id="2212470"/>
    <lineage>
        <taxon>Bacteria</taxon>
        <taxon>Candidatus Eiseniibacteriota</taxon>
    </lineage>
</organism>
<dbReference type="Proteomes" id="UP000777784">
    <property type="component" value="Unassembled WGS sequence"/>
</dbReference>
<accession>A0A948RWF5</accession>
<name>A0A948RWF5_UNCEI</name>
<dbReference type="AlphaFoldDB" id="A0A948RWF5"/>